<dbReference type="EMBL" id="VSSQ01000202">
    <property type="protein sequence ID" value="MPL85217.1"/>
    <property type="molecule type" value="Genomic_DNA"/>
</dbReference>
<reference evidence="4" key="1">
    <citation type="submission" date="2019-08" db="EMBL/GenBank/DDBJ databases">
        <authorList>
            <person name="Kucharzyk K."/>
            <person name="Murdoch R.W."/>
            <person name="Higgins S."/>
            <person name="Loffler F."/>
        </authorList>
    </citation>
    <scope>NUCLEOTIDE SEQUENCE</scope>
</reference>
<evidence type="ECO:0000259" key="3">
    <source>
        <dbReference type="SMART" id="SM00967"/>
    </source>
</evidence>
<dbReference type="CDD" id="cd18103">
    <property type="entry name" value="SpoU-like_RlmB"/>
    <property type="match status" value="1"/>
</dbReference>
<dbReference type="AlphaFoldDB" id="A0A644V1V3"/>
<keyword evidence="1 4" id="KW-0489">Methyltransferase</keyword>
<dbReference type="GO" id="GO:0005829">
    <property type="term" value="C:cytosol"/>
    <property type="evidence" value="ECO:0007669"/>
    <property type="project" value="TreeGrafter"/>
</dbReference>
<dbReference type="Pfam" id="PF00588">
    <property type="entry name" value="SpoU_methylase"/>
    <property type="match status" value="1"/>
</dbReference>
<dbReference type="SUPFAM" id="SSF55315">
    <property type="entry name" value="L30e-like"/>
    <property type="match status" value="1"/>
</dbReference>
<dbReference type="InterPro" id="IPR013123">
    <property type="entry name" value="SpoU_subst-bd"/>
</dbReference>
<keyword evidence="2 4" id="KW-0808">Transferase</keyword>
<dbReference type="PANTHER" id="PTHR46429">
    <property type="entry name" value="23S RRNA (GUANOSINE-2'-O-)-METHYLTRANSFERASE RLMB"/>
    <property type="match status" value="1"/>
</dbReference>
<evidence type="ECO:0000313" key="4">
    <source>
        <dbReference type="EMBL" id="MPL85217.1"/>
    </source>
</evidence>
<dbReference type="PANTHER" id="PTHR46429:SF1">
    <property type="entry name" value="23S RRNA (GUANOSINE-2'-O-)-METHYLTRANSFERASE RLMB"/>
    <property type="match status" value="1"/>
</dbReference>
<dbReference type="InterPro" id="IPR029028">
    <property type="entry name" value="Alpha/beta_knot_MTases"/>
</dbReference>
<dbReference type="InterPro" id="IPR029026">
    <property type="entry name" value="tRNA_m1G_MTases_N"/>
</dbReference>
<dbReference type="InterPro" id="IPR029064">
    <property type="entry name" value="Ribosomal_eL30-like_sf"/>
</dbReference>
<dbReference type="Gene3D" id="3.40.1280.10">
    <property type="match status" value="1"/>
</dbReference>
<dbReference type="GO" id="GO:0006396">
    <property type="term" value="P:RNA processing"/>
    <property type="evidence" value="ECO:0007669"/>
    <property type="project" value="InterPro"/>
</dbReference>
<organism evidence="4">
    <name type="scientific">bioreactor metagenome</name>
    <dbReference type="NCBI Taxonomy" id="1076179"/>
    <lineage>
        <taxon>unclassified sequences</taxon>
        <taxon>metagenomes</taxon>
        <taxon>ecological metagenomes</taxon>
    </lineage>
</organism>
<dbReference type="SMART" id="SM00967">
    <property type="entry name" value="SpoU_sub_bind"/>
    <property type="match status" value="1"/>
</dbReference>
<sequence>MENKNEYLFGMHPVLEALEAGKRIEKVMFRQGLEGPQFHRLLKLLQEAGVNVQFVPDERLNRFTKGRHQGVVAMISQVEYTSLEKMVEDALSSDSAPIILLLDGVSDVRNFGATARSAECAGAKGIILPAKGGAAVNAEAIKTSAGALLRVPAAKVPNLRAAVYFLMESGFQIVAATERGDESIYEINFKQPTAVIMGSEERGISDSLLAISEHKAKIPQSGKIGSLNISVAASVIMFEALRQKAITV</sequence>
<name>A0A644V1V3_9ZZZZ</name>
<dbReference type="GO" id="GO:0003723">
    <property type="term" value="F:RNA binding"/>
    <property type="evidence" value="ECO:0007669"/>
    <property type="project" value="InterPro"/>
</dbReference>
<dbReference type="GO" id="GO:0008173">
    <property type="term" value="F:RNA methyltransferase activity"/>
    <property type="evidence" value="ECO:0007669"/>
    <property type="project" value="InterPro"/>
</dbReference>
<dbReference type="NCBIfam" id="TIGR00186">
    <property type="entry name" value="rRNA_methyl_3"/>
    <property type="match status" value="1"/>
</dbReference>
<accession>A0A644V1V3</accession>
<evidence type="ECO:0000256" key="1">
    <source>
        <dbReference type="ARBA" id="ARBA00022603"/>
    </source>
</evidence>
<feature type="domain" description="RNA 2-O ribose methyltransferase substrate binding" evidence="3">
    <location>
        <begin position="7"/>
        <end position="81"/>
    </location>
</feature>
<protein>
    <submittedName>
        <fullName evidence="4">Putative TrmH family tRNA/rRNA methyltransferase</fullName>
        <ecNumber evidence="4">2.1.1.-</ecNumber>
    </submittedName>
</protein>
<dbReference type="InterPro" id="IPR001537">
    <property type="entry name" value="SpoU_MeTrfase"/>
</dbReference>
<dbReference type="Gene3D" id="3.30.1330.30">
    <property type="match status" value="1"/>
</dbReference>
<evidence type="ECO:0000256" key="2">
    <source>
        <dbReference type="ARBA" id="ARBA00022679"/>
    </source>
</evidence>
<dbReference type="EC" id="2.1.1.-" evidence="4"/>
<dbReference type="SUPFAM" id="SSF75217">
    <property type="entry name" value="alpha/beta knot"/>
    <property type="match status" value="1"/>
</dbReference>
<dbReference type="InterPro" id="IPR004441">
    <property type="entry name" value="rRNA_MeTrfase_TrmH"/>
</dbReference>
<dbReference type="Pfam" id="PF08032">
    <property type="entry name" value="SpoU_sub_bind"/>
    <property type="match status" value="1"/>
</dbReference>
<gene>
    <name evidence="4" type="ORF">SDC9_31185</name>
</gene>
<proteinExistence type="predicted"/>
<comment type="caution">
    <text evidence="4">The sequence shown here is derived from an EMBL/GenBank/DDBJ whole genome shotgun (WGS) entry which is preliminary data.</text>
</comment>
<dbReference type="GO" id="GO:0032259">
    <property type="term" value="P:methylation"/>
    <property type="evidence" value="ECO:0007669"/>
    <property type="project" value="UniProtKB-KW"/>
</dbReference>